<dbReference type="Gene3D" id="3.60.15.10">
    <property type="entry name" value="Ribonuclease Z/Hydroxyacylglutathione hydrolase-like"/>
    <property type="match status" value="1"/>
</dbReference>
<keyword evidence="4" id="KW-0540">Nuclease</keyword>
<dbReference type="PANTHER" id="PTHR11203:SF37">
    <property type="entry name" value="INTEGRATOR COMPLEX SUBUNIT 11"/>
    <property type="match status" value="1"/>
</dbReference>
<dbReference type="AlphaFoldDB" id="A0A1M5ASK9"/>
<dbReference type="EMBL" id="FQVH01000018">
    <property type="protein sequence ID" value="SHF33184.1"/>
    <property type="molecule type" value="Genomic_DNA"/>
</dbReference>
<dbReference type="Proteomes" id="UP000184088">
    <property type="component" value="Unassembled WGS sequence"/>
</dbReference>
<dbReference type="InterPro" id="IPR022712">
    <property type="entry name" value="Beta_Casp"/>
</dbReference>
<dbReference type="Gene3D" id="3.40.50.10890">
    <property type="match status" value="1"/>
</dbReference>
<keyword evidence="1" id="KW-0378">Hydrolase</keyword>
<dbReference type="RefSeq" id="WP_073344031.1">
    <property type="nucleotide sequence ID" value="NZ_FQVH01000018.1"/>
</dbReference>
<dbReference type="CDD" id="cd16295">
    <property type="entry name" value="TTHA0252-CPSF-like_MBL-fold"/>
    <property type="match status" value="1"/>
</dbReference>
<dbReference type="GO" id="GO:0004521">
    <property type="term" value="F:RNA endonuclease activity"/>
    <property type="evidence" value="ECO:0007669"/>
    <property type="project" value="TreeGrafter"/>
</dbReference>
<protein>
    <submittedName>
        <fullName evidence="4">RNA processing exonuclease, beta-lactamase fold, Cft2 family</fullName>
    </submittedName>
</protein>
<dbReference type="InterPro" id="IPR011108">
    <property type="entry name" value="RMMBL"/>
</dbReference>
<dbReference type="InterPro" id="IPR050698">
    <property type="entry name" value="MBL"/>
</dbReference>
<name>A0A1M5ASK9_9THEO</name>
<evidence type="ECO:0000256" key="1">
    <source>
        <dbReference type="ARBA" id="ARBA00022801"/>
    </source>
</evidence>
<dbReference type="SMART" id="SM00849">
    <property type="entry name" value="Lactamase_B"/>
    <property type="match status" value="1"/>
</dbReference>
<reference evidence="4 5" key="1">
    <citation type="submission" date="2016-11" db="EMBL/GenBank/DDBJ databases">
        <authorList>
            <person name="Jaros S."/>
            <person name="Januszkiewicz K."/>
            <person name="Wedrychowicz H."/>
        </authorList>
    </citation>
    <scope>NUCLEOTIDE SEQUENCE [LARGE SCALE GENOMIC DNA]</scope>
    <source>
        <strain evidence="4 5">DSM 17918</strain>
    </source>
</reference>
<evidence type="ECO:0000259" key="3">
    <source>
        <dbReference type="SMART" id="SM01027"/>
    </source>
</evidence>
<dbReference type="PANTHER" id="PTHR11203">
    <property type="entry name" value="CLEAVAGE AND POLYADENYLATION SPECIFICITY FACTOR FAMILY MEMBER"/>
    <property type="match status" value="1"/>
</dbReference>
<dbReference type="InterPro" id="IPR036866">
    <property type="entry name" value="RibonucZ/Hydroxyglut_hydro"/>
</dbReference>
<dbReference type="SMART" id="SM01027">
    <property type="entry name" value="Beta-Casp"/>
    <property type="match status" value="1"/>
</dbReference>
<dbReference type="GO" id="GO:0004527">
    <property type="term" value="F:exonuclease activity"/>
    <property type="evidence" value="ECO:0007669"/>
    <property type="project" value="UniProtKB-KW"/>
</dbReference>
<sequence>MKLIFCGGAMEVGASCYLVRVAGKNILLDCGIRMTSNKDSLPDFSLIQDNGGVDAIFISHAHIDHTGALPAISRQYPNARIYMTQPTKDLVRVLLYDSLKIMEREAEIPIYTENHVIDMLDRVMCYSPHVNIKPFDDCDITATFYSAGHILGAASLYLKTPEGSIFYSGDFSGFKQNAIEGASIPRLRPDIAIIESTYGDRLHANREMEEKRLIDMVRNVISRKGNVLIPAFALGRAQEVILILRRAIAKKQLPDTEIYVDGLVKDICRVYMQNPNYLRSQLAKKVLKGNDIFFNDTIQKVTSSTMRDDIIKKDGGCIIISSSGMLTGGPSQIYAQKFAGGEKNFIAITGYQDEEAPGRQLADLAEGKVEDRVIKINDININVHCDVGKYALSAHADMMEILGLLGKLRPKSVILVHGGPDAITKLGQEVMKEFKVNVYTPQNGDDIEIQVEKPRKQVADIVYPSMKADIPLDEKNMEELWRFIYTNIGSGAALSAQDIAHIWGYEEQSLEEISDLLDKSIYFDHDRKMMFLYHALDLAAIEDRKKPRIMEVNKMLELANQYFTSEMGVYRIGARQDESCALVYFNFPDVAKNRYQDLFQKFQEETGWKVEINQNINTSAINREILKALPAGVTPVGKISYDIFRKVVEIKIDQSLGDQELKDIKERFKNGTGMDLFINHPGDAQQEVIDKSHQKTIDSKMMEQNAALNLIDQAFKDYPHRPYKKSIKSKGGTRYIELSFISKPVGERYTSLIRELEDKTGWAITISSSCNQVEILNIVTTLCEKKGIALRKNPSIYLDSMQIKIYPVEPLNSDLIESLSESLKELTGFTAIA</sequence>
<dbReference type="Pfam" id="PF07521">
    <property type="entry name" value="RMMBL"/>
    <property type="match status" value="1"/>
</dbReference>
<dbReference type="OrthoDB" id="9803916at2"/>
<gene>
    <name evidence="4" type="ORF">SAMN02746089_01715</name>
</gene>
<dbReference type="Pfam" id="PF16661">
    <property type="entry name" value="Lactamase_B_6"/>
    <property type="match status" value="1"/>
</dbReference>
<proteinExistence type="predicted"/>
<dbReference type="InterPro" id="IPR001279">
    <property type="entry name" value="Metallo-B-lactamas"/>
</dbReference>
<feature type="domain" description="Metallo-beta-lactamase" evidence="2">
    <location>
        <begin position="13"/>
        <end position="232"/>
    </location>
</feature>
<evidence type="ECO:0000259" key="2">
    <source>
        <dbReference type="SMART" id="SM00849"/>
    </source>
</evidence>
<dbReference type="SUPFAM" id="SSF56281">
    <property type="entry name" value="Metallo-hydrolase/oxidoreductase"/>
    <property type="match status" value="1"/>
</dbReference>
<organism evidence="4 5">
    <name type="scientific">Caldanaerobius fijiensis DSM 17918</name>
    <dbReference type="NCBI Taxonomy" id="1121256"/>
    <lineage>
        <taxon>Bacteria</taxon>
        <taxon>Bacillati</taxon>
        <taxon>Bacillota</taxon>
        <taxon>Clostridia</taxon>
        <taxon>Thermoanaerobacterales</taxon>
        <taxon>Thermoanaerobacteraceae</taxon>
        <taxon>Caldanaerobius</taxon>
    </lineage>
</organism>
<keyword evidence="5" id="KW-1185">Reference proteome</keyword>
<accession>A0A1M5ASK9</accession>
<keyword evidence="4" id="KW-0269">Exonuclease</keyword>
<dbReference type="Pfam" id="PF10996">
    <property type="entry name" value="Beta-Casp"/>
    <property type="match status" value="1"/>
</dbReference>
<evidence type="ECO:0000313" key="5">
    <source>
        <dbReference type="Proteomes" id="UP000184088"/>
    </source>
</evidence>
<feature type="domain" description="Beta-Casp" evidence="3">
    <location>
        <begin position="237"/>
        <end position="361"/>
    </location>
</feature>
<evidence type="ECO:0000313" key="4">
    <source>
        <dbReference type="EMBL" id="SHF33184.1"/>
    </source>
</evidence>
<dbReference type="STRING" id="1121256.SAMN02746089_01715"/>